<dbReference type="AlphaFoldDB" id="A0A0D2ELM5"/>
<sequence length="79" mass="9397">MEWDHFVEHYNKGGGREIDLDWMQFCARYNTLRILLALIRKILDLQLGLSNDIRYLMIQLDFAPRVMELGMNDIRVVAK</sequence>
<dbReference type="VEuPathDB" id="FungiDB:Z519_08674"/>
<organism evidence="1 2">
    <name type="scientific">Cladophialophora bantiana (strain ATCC 10958 / CBS 173.52 / CDC B-1940 / NIH 8579)</name>
    <name type="common">Xylohypha bantiana</name>
    <dbReference type="NCBI Taxonomy" id="1442370"/>
    <lineage>
        <taxon>Eukaryota</taxon>
        <taxon>Fungi</taxon>
        <taxon>Dikarya</taxon>
        <taxon>Ascomycota</taxon>
        <taxon>Pezizomycotina</taxon>
        <taxon>Eurotiomycetes</taxon>
        <taxon>Chaetothyriomycetidae</taxon>
        <taxon>Chaetothyriales</taxon>
        <taxon>Herpotrichiellaceae</taxon>
        <taxon>Cladophialophora</taxon>
    </lineage>
</organism>
<proteinExistence type="predicted"/>
<dbReference type="EMBL" id="KN846992">
    <property type="protein sequence ID" value="KIW90891.1"/>
    <property type="molecule type" value="Genomic_DNA"/>
</dbReference>
<accession>A0A0D2ELM5</accession>
<keyword evidence="2" id="KW-1185">Reference proteome</keyword>
<reference evidence="1" key="1">
    <citation type="submission" date="2015-01" db="EMBL/GenBank/DDBJ databases">
        <title>The Genome Sequence of Cladophialophora bantiana CBS 173.52.</title>
        <authorList>
            <consortium name="The Broad Institute Genomics Platform"/>
            <person name="Cuomo C."/>
            <person name="de Hoog S."/>
            <person name="Gorbushina A."/>
            <person name="Stielow B."/>
            <person name="Teixiera M."/>
            <person name="Abouelleil A."/>
            <person name="Chapman S.B."/>
            <person name="Priest M."/>
            <person name="Young S.K."/>
            <person name="Wortman J."/>
            <person name="Nusbaum C."/>
            <person name="Birren B."/>
        </authorList>
    </citation>
    <scope>NUCLEOTIDE SEQUENCE [LARGE SCALE GENOMIC DNA]</scope>
    <source>
        <strain evidence="1">CBS 173.52</strain>
    </source>
</reference>
<dbReference type="GeneID" id="27701602"/>
<dbReference type="Proteomes" id="UP000053789">
    <property type="component" value="Unassembled WGS sequence"/>
</dbReference>
<evidence type="ECO:0000313" key="1">
    <source>
        <dbReference type="EMBL" id="KIW90891.1"/>
    </source>
</evidence>
<dbReference type="HOGENOM" id="CLU_2605826_0_0_1"/>
<gene>
    <name evidence="1" type="ORF">Z519_08674</name>
</gene>
<protein>
    <submittedName>
        <fullName evidence="1">Uncharacterized protein</fullName>
    </submittedName>
</protein>
<dbReference type="RefSeq" id="XP_016617560.1">
    <property type="nucleotide sequence ID" value="XM_016766402.1"/>
</dbReference>
<evidence type="ECO:0000313" key="2">
    <source>
        <dbReference type="Proteomes" id="UP000053789"/>
    </source>
</evidence>
<name>A0A0D2ELM5_CLAB1</name>